<evidence type="ECO:0000256" key="1">
    <source>
        <dbReference type="ARBA" id="ARBA00023180"/>
    </source>
</evidence>
<organism evidence="3 4">
    <name type="scientific">Rhynocoris fuscipes</name>
    <dbReference type="NCBI Taxonomy" id="488301"/>
    <lineage>
        <taxon>Eukaryota</taxon>
        <taxon>Metazoa</taxon>
        <taxon>Ecdysozoa</taxon>
        <taxon>Arthropoda</taxon>
        <taxon>Hexapoda</taxon>
        <taxon>Insecta</taxon>
        <taxon>Pterygota</taxon>
        <taxon>Neoptera</taxon>
        <taxon>Paraneoptera</taxon>
        <taxon>Hemiptera</taxon>
        <taxon>Heteroptera</taxon>
        <taxon>Panheteroptera</taxon>
        <taxon>Cimicomorpha</taxon>
        <taxon>Reduviidae</taxon>
        <taxon>Harpactorinae</taxon>
        <taxon>Harpactorini</taxon>
        <taxon>Rhynocoris</taxon>
    </lineage>
</organism>
<keyword evidence="1" id="KW-0325">Glycoprotein</keyword>
<dbReference type="InterPro" id="IPR002018">
    <property type="entry name" value="CarbesteraseB"/>
</dbReference>
<dbReference type="Gene3D" id="3.40.50.1820">
    <property type="entry name" value="alpha/beta hydrolase"/>
    <property type="match status" value="1"/>
</dbReference>
<proteinExistence type="predicted"/>
<keyword evidence="4" id="KW-1185">Reference proteome</keyword>
<dbReference type="AlphaFoldDB" id="A0AAW1D0H6"/>
<dbReference type="Proteomes" id="UP001461498">
    <property type="component" value="Unassembled WGS sequence"/>
</dbReference>
<dbReference type="InterPro" id="IPR029058">
    <property type="entry name" value="AB_hydrolase_fold"/>
</dbReference>
<dbReference type="SUPFAM" id="SSF53474">
    <property type="entry name" value="alpha/beta-Hydrolases"/>
    <property type="match status" value="1"/>
</dbReference>
<protein>
    <recommendedName>
        <fullName evidence="2">Carboxylesterase type B domain-containing protein</fullName>
    </recommendedName>
</protein>
<evidence type="ECO:0000313" key="3">
    <source>
        <dbReference type="EMBL" id="KAK9504211.1"/>
    </source>
</evidence>
<gene>
    <name evidence="3" type="ORF">O3M35_010595</name>
</gene>
<reference evidence="3 4" key="1">
    <citation type="submission" date="2022-12" db="EMBL/GenBank/DDBJ databases">
        <title>Chromosome-level genome assembly of true bugs.</title>
        <authorList>
            <person name="Ma L."/>
            <person name="Li H."/>
        </authorList>
    </citation>
    <scope>NUCLEOTIDE SEQUENCE [LARGE SCALE GENOMIC DNA]</scope>
    <source>
        <strain evidence="3">Lab_2022b</strain>
    </source>
</reference>
<sequence length="97" mass="11560">MLADDIGTAHADELIYLWDFDMSLKLEGQDLKFSKFLVKLWVNFITYGKPTPEGFKFNWPQWDDVKQKYIKFSNRGIFQEEKLLAGRTQFWSSIMEK</sequence>
<evidence type="ECO:0000313" key="4">
    <source>
        <dbReference type="Proteomes" id="UP001461498"/>
    </source>
</evidence>
<name>A0AAW1D0H6_9HEMI</name>
<dbReference type="Pfam" id="PF00135">
    <property type="entry name" value="COesterase"/>
    <property type="match status" value="1"/>
</dbReference>
<feature type="domain" description="Carboxylesterase type B" evidence="2">
    <location>
        <begin position="6"/>
        <end position="91"/>
    </location>
</feature>
<dbReference type="EMBL" id="JAPXFL010000007">
    <property type="protein sequence ID" value="KAK9504211.1"/>
    <property type="molecule type" value="Genomic_DNA"/>
</dbReference>
<evidence type="ECO:0000259" key="2">
    <source>
        <dbReference type="Pfam" id="PF00135"/>
    </source>
</evidence>
<accession>A0AAW1D0H6</accession>
<comment type="caution">
    <text evidence="3">The sequence shown here is derived from an EMBL/GenBank/DDBJ whole genome shotgun (WGS) entry which is preliminary data.</text>
</comment>